<dbReference type="VEuPathDB" id="VectorBase:GMOY004513"/>
<sequence>MQHVGTTAVLYHMLNSDVKLHDYHIVVTTEYSLVIFREDSKAEHRSVFQQVRICSQRQIKSKWYRKKLRRRPLVYSTLRMDNDTNIDDGDGDDDDDDDDDDDYYDDDDVVVCKYSKRYEQSAITTITTATRLYETWATHTQLQHLDKGGDIKYLRSVA</sequence>
<keyword evidence="3" id="KW-1185">Reference proteome</keyword>
<dbReference type="EnsemblMetazoa" id="GMOY004513-RA">
    <property type="protein sequence ID" value="GMOY004513-PA"/>
    <property type="gene ID" value="GMOY004513"/>
</dbReference>
<name>A0A1B0FL24_GLOMM</name>
<reference evidence="2" key="1">
    <citation type="submission" date="2020-05" db="UniProtKB">
        <authorList>
            <consortium name="EnsemblMetazoa"/>
        </authorList>
    </citation>
    <scope>IDENTIFICATION</scope>
    <source>
        <strain evidence="2">Yale</strain>
    </source>
</reference>
<dbReference type="EMBL" id="CCAG010015628">
    <property type="status" value="NOT_ANNOTATED_CDS"/>
    <property type="molecule type" value="Genomic_DNA"/>
</dbReference>
<dbReference type="Proteomes" id="UP000092444">
    <property type="component" value="Unassembled WGS sequence"/>
</dbReference>
<evidence type="ECO:0000256" key="1">
    <source>
        <dbReference type="SAM" id="MobiDB-lite"/>
    </source>
</evidence>
<dbReference type="AlphaFoldDB" id="A0A1B0FL24"/>
<evidence type="ECO:0000313" key="3">
    <source>
        <dbReference type="Proteomes" id="UP000092444"/>
    </source>
</evidence>
<proteinExistence type="predicted"/>
<protein>
    <submittedName>
        <fullName evidence="2">Uncharacterized protein</fullName>
    </submittedName>
</protein>
<evidence type="ECO:0000313" key="2">
    <source>
        <dbReference type="EnsemblMetazoa" id="GMOY004513-PA"/>
    </source>
</evidence>
<accession>A0A1B0FL24</accession>
<organism evidence="2 3">
    <name type="scientific">Glossina morsitans morsitans</name>
    <name type="common">Savannah tsetse fly</name>
    <dbReference type="NCBI Taxonomy" id="37546"/>
    <lineage>
        <taxon>Eukaryota</taxon>
        <taxon>Metazoa</taxon>
        <taxon>Ecdysozoa</taxon>
        <taxon>Arthropoda</taxon>
        <taxon>Hexapoda</taxon>
        <taxon>Insecta</taxon>
        <taxon>Pterygota</taxon>
        <taxon>Neoptera</taxon>
        <taxon>Endopterygota</taxon>
        <taxon>Diptera</taxon>
        <taxon>Brachycera</taxon>
        <taxon>Muscomorpha</taxon>
        <taxon>Hippoboscoidea</taxon>
        <taxon>Glossinidae</taxon>
        <taxon>Glossina</taxon>
    </lineage>
</organism>
<feature type="region of interest" description="Disordered" evidence="1">
    <location>
        <begin position="80"/>
        <end position="104"/>
    </location>
</feature>
<feature type="compositionally biased region" description="Acidic residues" evidence="1">
    <location>
        <begin position="84"/>
        <end position="104"/>
    </location>
</feature>